<keyword evidence="4" id="KW-1185">Reference proteome</keyword>
<reference evidence="3 4" key="1">
    <citation type="journal article" date="2018" name="IMA Fungus">
        <title>IMA Genome-F 9: Draft genome sequence of Annulohypoxylon stygium, Aspergillus mulundensis, Berkeleyomyces basicola (syn. Thielaviopsis basicola), Ceratocystis smalleyi, two Cercospora beticola strains, Coleophoma cylindrospora, Fusarium fracticaudum, Phialophora cf. hyalina, and Morchella septimelata.</title>
        <authorList>
            <person name="Wingfield B.D."/>
            <person name="Bills G.F."/>
            <person name="Dong Y."/>
            <person name="Huang W."/>
            <person name="Nel W.J."/>
            <person name="Swalarsk-Parry B.S."/>
            <person name="Vaghefi N."/>
            <person name="Wilken P.M."/>
            <person name="An Z."/>
            <person name="de Beer Z.W."/>
            <person name="De Vos L."/>
            <person name="Chen L."/>
            <person name="Duong T.A."/>
            <person name="Gao Y."/>
            <person name="Hammerbacher A."/>
            <person name="Kikkert J.R."/>
            <person name="Li Y."/>
            <person name="Li H."/>
            <person name="Li K."/>
            <person name="Li Q."/>
            <person name="Liu X."/>
            <person name="Ma X."/>
            <person name="Naidoo K."/>
            <person name="Pethybridge S.J."/>
            <person name="Sun J."/>
            <person name="Steenkamp E.T."/>
            <person name="van der Nest M.A."/>
            <person name="van Wyk S."/>
            <person name="Wingfield M.J."/>
            <person name="Xiong C."/>
            <person name="Yue Q."/>
            <person name="Zhang X."/>
        </authorList>
    </citation>
    <scope>NUCLEOTIDE SEQUENCE [LARGE SCALE GENOMIC DNA]</scope>
    <source>
        <strain evidence="3 4">BP6252</strain>
    </source>
</reference>
<evidence type="ECO:0000256" key="2">
    <source>
        <dbReference type="SAM" id="Phobius"/>
    </source>
</evidence>
<dbReference type="Proteomes" id="UP000256645">
    <property type="component" value="Unassembled WGS sequence"/>
</dbReference>
<feature type="transmembrane region" description="Helical" evidence="2">
    <location>
        <begin position="153"/>
        <end position="175"/>
    </location>
</feature>
<feature type="transmembrane region" description="Helical" evidence="2">
    <location>
        <begin position="212"/>
        <end position="235"/>
    </location>
</feature>
<comment type="caution">
    <text evidence="3">The sequence shown here is derived from an EMBL/GenBank/DDBJ whole genome shotgun (WGS) entry which is preliminary data.</text>
</comment>
<proteinExistence type="predicted"/>
<dbReference type="PANTHER" id="PTHR35394:SF5">
    <property type="entry name" value="DUF3176 DOMAIN-CONTAINING PROTEIN"/>
    <property type="match status" value="1"/>
</dbReference>
<sequence length="677" mass="72940">MASPRYQYLDEQGTDGSRSYNQAAAHSRSSSVSSDMDVVELQRFETQDAYNSHVHPPQPTTDHLSPPRPNTEAPKQHLARPVAPSEAGSNKSKVPLAFRSSKHTPWTSFKKAWANTWLVEIGCVIASVLSLVAIIAIFLAYNGKQSPQWPHGLTINTIVSIFATAMVTFMGPVLGSGLGQLKWTRTIAEKPTKLSDLDAFDNASRGPVGSALLLLGGNSGYAGALGAILTILLLATTSFVQQVIKPVNGNINVSGVAVVQRTTAYGSPDAGATLDTPIGDSSVSSTIQAAVYSALFGSVTPTEVSPKLFNCPGGNCTWDPIATLAVCSACKNVSSELRYQTYTPKGSAEWDSRDHFNTSSGALLYNLEDPYPLYNVSIIPRQNNATFLQFVAIGRDSTMVGNGSEEIQIHAEECLLQYCVQTRQPQVMNGQVADVVLQSYLTVTDSAAVANIFDGNFPANISFDPIANGASNSSFNTTLMIGALPLTFLETWMQKLFSVTIFYSGGVASVTTEPNGFKLFDSPILASSDLNYSSTPAKMIYEAGFANLPLTMQSIATSMSNELRLNSGNNTYGSPTVNEVFIDVRWAWLIFPIVVEIGATIFLICMIVVNNTSRAKLWKSSSMALLFHGFETPPNIKDTNAPKESLETVYGMENTAEKLKVRLESGSDSEQSCLVLK</sequence>
<dbReference type="AlphaFoldDB" id="A0A3D8Q6M3"/>
<dbReference type="STRING" id="1849047.A0A3D8Q6M3"/>
<keyword evidence="2" id="KW-1133">Transmembrane helix</keyword>
<dbReference type="EMBL" id="PDLM01000020">
    <property type="protein sequence ID" value="RDW57486.1"/>
    <property type="molecule type" value="Genomic_DNA"/>
</dbReference>
<keyword evidence="2" id="KW-0812">Transmembrane</keyword>
<feature type="compositionally biased region" description="Polar residues" evidence="1">
    <location>
        <begin position="14"/>
        <end position="24"/>
    </location>
</feature>
<gene>
    <name evidence="3" type="ORF">BP6252_13746</name>
</gene>
<name>A0A3D8Q6M3_9HELO</name>
<feature type="transmembrane region" description="Helical" evidence="2">
    <location>
        <begin position="117"/>
        <end position="141"/>
    </location>
</feature>
<feature type="region of interest" description="Disordered" evidence="1">
    <location>
        <begin position="1"/>
        <end position="96"/>
    </location>
</feature>
<feature type="transmembrane region" description="Helical" evidence="2">
    <location>
        <begin position="586"/>
        <end position="609"/>
    </location>
</feature>
<evidence type="ECO:0000313" key="3">
    <source>
        <dbReference type="EMBL" id="RDW57486.1"/>
    </source>
</evidence>
<protein>
    <recommendedName>
        <fullName evidence="5">DUF3176 domain containing protein</fullName>
    </recommendedName>
</protein>
<organism evidence="3 4">
    <name type="scientific">Coleophoma cylindrospora</name>
    <dbReference type="NCBI Taxonomy" id="1849047"/>
    <lineage>
        <taxon>Eukaryota</taxon>
        <taxon>Fungi</taxon>
        <taxon>Dikarya</taxon>
        <taxon>Ascomycota</taxon>
        <taxon>Pezizomycotina</taxon>
        <taxon>Leotiomycetes</taxon>
        <taxon>Helotiales</taxon>
        <taxon>Dermateaceae</taxon>
        <taxon>Coleophoma</taxon>
    </lineage>
</organism>
<evidence type="ECO:0008006" key="5">
    <source>
        <dbReference type="Google" id="ProtNLM"/>
    </source>
</evidence>
<evidence type="ECO:0000256" key="1">
    <source>
        <dbReference type="SAM" id="MobiDB-lite"/>
    </source>
</evidence>
<keyword evidence="2" id="KW-0472">Membrane</keyword>
<accession>A0A3D8Q6M3</accession>
<dbReference type="Pfam" id="PF11374">
    <property type="entry name" value="DUF3176"/>
    <property type="match status" value="1"/>
</dbReference>
<dbReference type="InterPro" id="IPR021514">
    <property type="entry name" value="DUF3176"/>
</dbReference>
<dbReference type="OrthoDB" id="5376804at2759"/>
<evidence type="ECO:0000313" key="4">
    <source>
        <dbReference type="Proteomes" id="UP000256645"/>
    </source>
</evidence>
<dbReference type="PANTHER" id="PTHR35394">
    <property type="entry name" value="DUF3176 DOMAIN-CONTAINING PROTEIN"/>
    <property type="match status" value="1"/>
</dbReference>